<name>A0ABU2M3H4_9ACTN</name>
<feature type="compositionally biased region" description="Basic and acidic residues" evidence="1">
    <location>
        <begin position="114"/>
        <end position="124"/>
    </location>
</feature>
<organism evidence="2 3">
    <name type="scientific">Nocardiopsis lambiniae</name>
    <dbReference type="NCBI Taxonomy" id="3075539"/>
    <lineage>
        <taxon>Bacteria</taxon>
        <taxon>Bacillati</taxon>
        <taxon>Actinomycetota</taxon>
        <taxon>Actinomycetes</taxon>
        <taxon>Streptosporangiales</taxon>
        <taxon>Nocardiopsidaceae</taxon>
        <taxon>Nocardiopsis</taxon>
    </lineage>
</organism>
<evidence type="ECO:0000313" key="3">
    <source>
        <dbReference type="Proteomes" id="UP001183390"/>
    </source>
</evidence>
<gene>
    <name evidence="2" type="ORF">RM479_02105</name>
</gene>
<dbReference type="Proteomes" id="UP001183390">
    <property type="component" value="Unassembled WGS sequence"/>
</dbReference>
<evidence type="ECO:0000256" key="1">
    <source>
        <dbReference type="SAM" id="MobiDB-lite"/>
    </source>
</evidence>
<reference evidence="3" key="1">
    <citation type="submission" date="2023-07" db="EMBL/GenBank/DDBJ databases">
        <title>30 novel species of actinomycetes from the DSMZ collection.</title>
        <authorList>
            <person name="Nouioui I."/>
        </authorList>
    </citation>
    <scope>NUCLEOTIDE SEQUENCE [LARGE SCALE GENOMIC DNA]</scope>
    <source>
        <strain evidence="3">DSM 44743</strain>
    </source>
</reference>
<dbReference type="RefSeq" id="WP_311510010.1">
    <property type="nucleotide sequence ID" value="NZ_JAVREP010000001.1"/>
</dbReference>
<sequence>MASSTGHPVSRETYWKRRAFVLAGAMLLLALIAFACRPGADEGEPTRSEAGVDNEASPSVAPEDPSASPSGEPEEDPSEADASPSGDPEPSDDPSDAEGGGGGGGGGSGGGEADAPKRPEDACRPQDVVVTFDFAEKDKEIYGSGAKPAFEVTVVNTGEQTCTVDVGGESMEVRIHSGDDRIYSSADCADGETREDRQLSRGVPHEFTVTWDRVRSFADCRDGKPDAKPGWYRANLHGDYVGSVSQLVFQLKG</sequence>
<feature type="compositionally biased region" description="Low complexity" evidence="1">
    <location>
        <begin position="61"/>
        <end position="71"/>
    </location>
</feature>
<evidence type="ECO:0000313" key="2">
    <source>
        <dbReference type="EMBL" id="MDT0327195.1"/>
    </source>
</evidence>
<comment type="caution">
    <text evidence="2">The sequence shown here is derived from an EMBL/GenBank/DDBJ whole genome shotgun (WGS) entry which is preliminary data.</text>
</comment>
<keyword evidence="3" id="KW-1185">Reference proteome</keyword>
<evidence type="ECO:0008006" key="4">
    <source>
        <dbReference type="Google" id="ProtNLM"/>
    </source>
</evidence>
<protein>
    <recommendedName>
        <fullName evidence="4">DUF4232 domain-containing protein</fullName>
    </recommendedName>
</protein>
<proteinExistence type="predicted"/>
<feature type="region of interest" description="Disordered" evidence="1">
    <location>
        <begin position="39"/>
        <end position="124"/>
    </location>
</feature>
<accession>A0ABU2M3H4</accession>
<dbReference type="EMBL" id="JAVREP010000001">
    <property type="protein sequence ID" value="MDT0327195.1"/>
    <property type="molecule type" value="Genomic_DNA"/>
</dbReference>
<feature type="compositionally biased region" description="Gly residues" evidence="1">
    <location>
        <begin position="98"/>
        <end position="112"/>
    </location>
</feature>